<comment type="similarity">
    <text evidence="1">Belongs to the peptidase S13 family.</text>
</comment>
<dbReference type="PRINTS" id="PR00922">
    <property type="entry name" value="DADACBPTASE3"/>
</dbReference>
<dbReference type="Pfam" id="PF02113">
    <property type="entry name" value="Peptidase_S13"/>
    <property type="match status" value="1"/>
</dbReference>
<dbReference type="EC" id="3.4.16.4" evidence="4"/>
<evidence type="ECO:0000256" key="1">
    <source>
        <dbReference type="ARBA" id="ARBA00006096"/>
    </source>
</evidence>
<keyword evidence="4" id="KW-0645">Protease</keyword>
<reference evidence="4 5" key="1">
    <citation type="submission" date="2024-07" db="EMBL/GenBank/DDBJ databases">
        <title>Molecular mechanisms and environmental adaptations of flagellar loss and biofilm growth of Rhodanobacter under environmental stress.</title>
        <authorList>
            <person name="Chen M."/>
        </authorList>
    </citation>
    <scope>NUCLEOTIDE SEQUENCE [LARGE SCALE GENOMIC DNA]</scope>
    <source>
        <strain evidence="4 5">RS22</strain>
    </source>
</reference>
<proteinExistence type="inferred from homology"/>
<dbReference type="InterPro" id="IPR000667">
    <property type="entry name" value="Peptidase_S13"/>
</dbReference>
<sequence length="512" mass="54050">MKRIATRIVLLLCLLLVADLSMAATAPISGAPPDRTALTAQIDAIIRQPRYAAADWGIAVMALDSGRTLYAHQAGKLFQPASTAKLFTAALSLATLAPDYRIPTRLLSAAPIRHGRLDGPLLLYGMGDPTLGTPGANPDWADDLAAQLAAHGIREVRGDLIADTTYFSGPPLGNGWEASDLLGWFAAPASALSVHENTVALTLTPATVTGQPPQLGFTPDVATPPLANTLTTTPAHTPDDINLYRAPGDPLLHAFGSVAAGIPPRSYRLAIPDPARQASEELRAALARHGVRLKGALHVLHWPERDDALRANAQVLAEVLSPPVSEILAQGLKRSQNLYLQNLLQIDGVSAQAAAASQPDAPTAFLSSEAWGLRALQALLERIGIPPSSVLLEEGSGLSRGNLATPGAMVQLLQYLAAQPYAATLRRMLPVAGVDGTLEWRLRDGPATDKVQAKTGSMTHVHNLAGYVTTAGGRQLAFAILLNNYQRGPDDPRANRDIDAIVELLAGYHGGE</sequence>
<dbReference type="PANTHER" id="PTHR30023:SF0">
    <property type="entry name" value="PENICILLIN-SENSITIVE CARBOXYPEPTIDASE A"/>
    <property type="match status" value="1"/>
</dbReference>
<dbReference type="GO" id="GO:0009002">
    <property type="term" value="F:serine-type D-Ala-D-Ala carboxypeptidase activity"/>
    <property type="evidence" value="ECO:0007669"/>
    <property type="project" value="UniProtKB-EC"/>
</dbReference>
<feature type="chain" id="PRO_5046947822" evidence="3">
    <location>
        <begin position="24"/>
        <end position="512"/>
    </location>
</feature>
<dbReference type="Gene3D" id="3.50.80.20">
    <property type="entry name" value="D-Ala-D-Ala carboxypeptidase C, peptidase S13"/>
    <property type="match status" value="1"/>
</dbReference>
<dbReference type="Proteomes" id="UP001562159">
    <property type="component" value="Unassembled WGS sequence"/>
</dbReference>
<name>A0ABV4AQ95_9GAMM</name>
<keyword evidence="5" id="KW-1185">Reference proteome</keyword>
<dbReference type="NCBIfam" id="TIGR00666">
    <property type="entry name" value="PBP4"/>
    <property type="match status" value="1"/>
</dbReference>
<evidence type="ECO:0000313" key="4">
    <source>
        <dbReference type="EMBL" id="MEY2181463.1"/>
    </source>
</evidence>
<organism evidence="4 5">
    <name type="scientific">Rhodanobacter humi</name>
    <dbReference type="NCBI Taxonomy" id="1888173"/>
    <lineage>
        <taxon>Bacteria</taxon>
        <taxon>Pseudomonadati</taxon>
        <taxon>Pseudomonadota</taxon>
        <taxon>Gammaproteobacteria</taxon>
        <taxon>Lysobacterales</taxon>
        <taxon>Rhodanobacteraceae</taxon>
        <taxon>Rhodanobacter</taxon>
    </lineage>
</organism>
<dbReference type="SUPFAM" id="SSF56601">
    <property type="entry name" value="beta-lactamase/transpeptidase-like"/>
    <property type="match status" value="1"/>
</dbReference>
<feature type="signal peptide" evidence="3">
    <location>
        <begin position="1"/>
        <end position="23"/>
    </location>
</feature>
<keyword evidence="2 4" id="KW-0378">Hydrolase</keyword>
<evidence type="ECO:0000256" key="3">
    <source>
        <dbReference type="SAM" id="SignalP"/>
    </source>
</evidence>
<evidence type="ECO:0000256" key="2">
    <source>
        <dbReference type="ARBA" id="ARBA00022801"/>
    </source>
</evidence>
<dbReference type="EMBL" id="JBGBPY010000001">
    <property type="protein sequence ID" value="MEY2181463.1"/>
    <property type="molecule type" value="Genomic_DNA"/>
</dbReference>
<accession>A0ABV4AQ95</accession>
<comment type="caution">
    <text evidence="4">The sequence shown here is derived from an EMBL/GenBank/DDBJ whole genome shotgun (WGS) entry which is preliminary data.</text>
</comment>
<gene>
    <name evidence="4" type="primary">dacB</name>
    <name evidence="4" type="ORF">AB7878_03455</name>
</gene>
<dbReference type="Gene3D" id="3.40.710.10">
    <property type="entry name" value="DD-peptidase/beta-lactamase superfamily"/>
    <property type="match status" value="2"/>
</dbReference>
<evidence type="ECO:0000313" key="5">
    <source>
        <dbReference type="Proteomes" id="UP001562159"/>
    </source>
</evidence>
<keyword evidence="3" id="KW-0732">Signal</keyword>
<dbReference type="InterPro" id="IPR012338">
    <property type="entry name" value="Beta-lactam/transpept-like"/>
</dbReference>
<keyword evidence="4" id="KW-0121">Carboxypeptidase</keyword>
<dbReference type="PANTHER" id="PTHR30023">
    <property type="entry name" value="D-ALANYL-D-ALANINE CARBOXYPEPTIDASE"/>
    <property type="match status" value="1"/>
</dbReference>
<protein>
    <submittedName>
        <fullName evidence="4">D-alanyl-D-alanine carboxypeptidase/D-alanyl-D-alanine-endopeptidase</fullName>
        <ecNumber evidence="4">3.4.16.4</ecNumber>
    </submittedName>
</protein>